<feature type="chain" id="PRO_5046411312" description="trypsin" evidence="14">
    <location>
        <begin position="19"/>
        <end position="265"/>
    </location>
</feature>
<dbReference type="InterPro" id="IPR001314">
    <property type="entry name" value="Peptidase_S1A"/>
</dbReference>
<evidence type="ECO:0000256" key="7">
    <source>
        <dbReference type="ARBA" id="ARBA00022825"/>
    </source>
</evidence>
<dbReference type="PROSITE" id="PS50240">
    <property type="entry name" value="TRYPSIN_DOM"/>
    <property type="match status" value="1"/>
</dbReference>
<comment type="catalytic activity">
    <reaction evidence="11">
        <text>Preferential cleavage: Arg-|-Xaa, Lys-|-Xaa.</text>
        <dbReference type="EC" id="3.4.21.4"/>
    </reaction>
</comment>
<keyword evidence="9" id="KW-1015">Disulfide bond</keyword>
<keyword evidence="5" id="KW-0222">Digestion</keyword>
<evidence type="ECO:0000256" key="14">
    <source>
        <dbReference type="SAM" id="SignalP"/>
    </source>
</evidence>
<keyword evidence="4 14" id="KW-0732">Signal</keyword>
<dbReference type="InterPro" id="IPR043504">
    <property type="entry name" value="Peptidase_S1_PA_chymotrypsin"/>
</dbReference>
<dbReference type="PROSITE" id="PS00134">
    <property type="entry name" value="TRYPSIN_HIS"/>
    <property type="match status" value="1"/>
</dbReference>
<evidence type="ECO:0000256" key="1">
    <source>
        <dbReference type="ARBA" id="ARBA00004613"/>
    </source>
</evidence>
<evidence type="ECO:0000256" key="13">
    <source>
        <dbReference type="RuleBase" id="RU363034"/>
    </source>
</evidence>
<keyword evidence="17" id="KW-1185">Reference proteome</keyword>
<evidence type="ECO:0000256" key="2">
    <source>
        <dbReference type="ARBA" id="ARBA00022525"/>
    </source>
</evidence>
<keyword evidence="6 13" id="KW-0378">Hydrolase</keyword>
<comment type="similarity">
    <text evidence="10">Belongs to the peptidase S1 family. CLIP subfamily.</text>
</comment>
<evidence type="ECO:0000256" key="10">
    <source>
        <dbReference type="ARBA" id="ARBA00024195"/>
    </source>
</evidence>
<evidence type="ECO:0000256" key="8">
    <source>
        <dbReference type="ARBA" id="ARBA00023145"/>
    </source>
</evidence>
<dbReference type="GeneID" id="134284486"/>
<feature type="signal peptide" evidence="14">
    <location>
        <begin position="1"/>
        <end position="18"/>
    </location>
</feature>
<dbReference type="InterPro" id="IPR001254">
    <property type="entry name" value="Trypsin_dom"/>
</dbReference>
<comment type="subcellular location">
    <subcellularLocation>
        <location evidence="1">Secreted</location>
    </subcellularLocation>
</comment>
<sequence length="265" mass="28678">MARIILLLAATLFPVVFGQSTGFHPLRPWWNFRASGVGRVVGGYEVNVTDVPFQVSLQNSYGHFCGGSLVSERWVLTAGHCASSRDRGLQVRTGSNWHASGGRVYKVKTVHQHPQYNPVTVDYDFSLLELEQAVTFTEGTQSVQLAKQDEPVQDGACLQVSGWGVTQNPAHSRDVLRATNVPAVSQKECNRSYQGVNYITDRMVCAGYKEGGKDACQGDSGGPLVQGNTLVGVVSWGLGCAEPGYPGVYSRVASVRDWVKQVSGV</sequence>
<dbReference type="EnsemblMetazoa" id="AALFPA23_006841.R9001">
    <property type="protein sequence ID" value="AALFPA23_006841.P9001"/>
    <property type="gene ID" value="AALFPA23_006841"/>
</dbReference>
<reference evidence="17" key="1">
    <citation type="journal article" date="2015" name="Proc. Natl. Acad. Sci. U.S.A.">
        <title>Genome sequence of the Asian Tiger mosquito, Aedes albopictus, reveals insights into its biology, genetics, and evolution.</title>
        <authorList>
            <person name="Chen X.G."/>
            <person name="Jiang X."/>
            <person name="Gu J."/>
            <person name="Xu M."/>
            <person name="Wu Y."/>
            <person name="Deng Y."/>
            <person name="Zhang C."/>
            <person name="Bonizzoni M."/>
            <person name="Dermauw W."/>
            <person name="Vontas J."/>
            <person name="Armbruster P."/>
            <person name="Huang X."/>
            <person name="Yang Y."/>
            <person name="Zhang H."/>
            <person name="He W."/>
            <person name="Peng H."/>
            <person name="Liu Y."/>
            <person name="Wu K."/>
            <person name="Chen J."/>
            <person name="Lirakis M."/>
            <person name="Topalis P."/>
            <person name="Van Leeuwen T."/>
            <person name="Hall A.B."/>
            <person name="Jiang X."/>
            <person name="Thorpe C."/>
            <person name="Mueller R.L."/>
            <person name="Sun C."/>
            <person name="Waterhouse R.M."/>
            <person name="Yan G."/>
            <person name="Tu Z.J."/>
            <person name="Fang X."/>
            <person name="James A.A."/>
        </authorList>
    </citation>
    <scope>NUCLEOTIDE SEQUENCE [LARGE SCALE GENOMIC DNA]</scope>
    <source>
        <strain evidence="17">Foshan</strain>
    </source>
</reference>
<dbReference type="CDD" id="cd00190">
    <property type="entry name" value="Tryp_SPc"/>
    <property type="match status" value="1"/>
</dbReference>
<dbReference type="InterPro" id="IPR009003">
    <property type="entry name" value="Peptidase_S1_PA"/>
</dbReference>
<accession>A0ABM1Y8S0</accession>
<keyword evidence="7 13" id="KW-0720">Serine protease</keyword>
<evidence type="ECO:0000256" key="6">
    <source>
        <dbReference type="ARBA" id="ARBA00022801"/>
    </source>
</evidence>
<name>A0ABM1Y8S0_AEDAL</name>
<evidence type="ECO:0000256" key="4">
    <source>
        <dbReference type="ARBA" id="ARBA00022729"/>
    </source>
</evidence>
<dbReference type="PANTHER" id="PTHR24276">
    <property type="entry name" value="POLYSERASE-RELATED"/>
    <property type="match status" value="1"/>
</dbReference>
<dbReference type="PROSITE" id="PS00135">
    <property type="entry name" value="TRYPSIN_SER"/>
    <property type="match status" value="1"/>
</dbReference>
<keyword evidence="2" id="KW-0964">Secreted</keyword>
<dbReference type="InterPro" id="IPR018114">
    <property type="entry name" value="TRYPSIN_HIS"/>
</dbReference>
<evidence type="ECO:0000256" key="3">
    <source>
        <dbReference type="ARBA" id="ARBA00022670"/>
    </source>
</evidence>
<dbReference type="EC" id="3.4.21.4" evidence="12"/>
<evidence type="ECO:0000259" key="15">
    <source>
        <dbReference type="PROSITE" id="PS50240"/>
    </source>
</evidence>
<dbReference type="PANTHER" id="PTHR24276:SF97">
    <property type="entry name" value="GH13245P2-RELATED"/>
    <property type="match status" value="1"/>
</dbReference>
<dbReference type="InterPro" id="IPR033116">
    <property type="entry name" value="TRYPSIN_SER"/>
</dbReference>
<dbReference type="InterPro" id="IPR050430">
    <property type="entry name" value="Peptidase_S1"/>
</dbReference>
<reference evidence="16" key="2">
    <citation type="submission" date="2025-05" db="UniProtKB">
        <authorList>
            <consortium name="EnsemblMetazoa"/>
        </authorList>
    </citation>
    <scope>IDENTIFICATION</scope>
    <source>
        <strain evidence="16">Foshan</strain>
    </source>
</reference>
<dbReference type="RefSeq" id="XP_062699408.1">
    <property type="nucleotide sequence ID" value="XM_062843424.1"/>
</dbReference>
<evidence type="ECO:0000256" key="5">
    <source>
        <dbReference type="ARBA" id="ARBA00022757"/>
    </source>
</evidence>
<dbReference type="Pfam" id="PF00089">
    <property type="entry name" value="Trypsin"/>
    <property type="match status" value="1"/>
</dbReference>
<evidence type="ECO:0000256" key="9">
    <source>
        <dbReference type="ARBA" id="ARBA00023157"/>
    </source>
</evidence>
<protein>
    <recommendedName>
        <fullName evidence="12">trypsin</fullName>
        <ecNumber evidence="12">3.4.21.4</ecNumber>
    </recommendedName>
</protein>
<dbReference type="Gene3D" id="2.40.10.10">
    <property type="entry name" value="Trypsin-like serine proteases"/>
    <property type="match status" value="1"/>
</dbReference>
<evidence type="ECO:0000313" key="16">
    <source>
        <dbReference type="EnsemblMetazoa" id="AALFPA23_006841.P9001"/>
    </source>
</evidence>
<evidence type="ECO:0000256" key="11">
    <source>
        <dbReference type="ARBA" id="ARBA00036320"/>
    </source>
</evidence>
<keyword evidence="8" id="KW-0865">Zymogen</keyword>
<organism evidence="16 17">
    <name type="scientific">Aedes albopictus</name>
    <name type="common">Asian tiger mosquito</name>
    <name type="synonym">Stegomyia albopicta</name>
    <dbReference type="NCBI Taxonomy" id="7160"/>
    <lineage>
        <taxon>Eukaryota</taxon>
        <taxon>Metazoa</taxon>
        <taxon>Ecdysozoa</taxon>
        <taxon>Arthropoda</taxon>
        <taxon>Hexapoda</taxon>
        <taxon>Insecta</taxon>
        <taxon>Pterygota</taxon>
        <taxon>Neoptera</taxon>
        <taxon>Endopterygota</taxon>
        <taxon>Diptera</taxon>
        <taxon>Nematocera</taxon>
        <taxon>Culicoidea</taxon>
        <taxon>Culicidae</taxon>
        <taxon>Culicinae</taxon>
        <taxon>Aedini</taxon>
        <taxon>Aedes</taxon>
        <taxon>Stegomyia</taxon>
    </lineage>
</organism>
<evidence type="ECO:0000313" key="17">
    <source>
        <dbReference type="Proteomes" id="UP000069940"/>
    </source>
</evidence>
<proteinExistence type="inferred from homology"/>
<feature type="domain" description="Peptidase S1" evidence="15">
    <location>
        <begin position="40"/>
        <end position="264"/>
    </location>
</feature>
<keyword evidence="3 13" id="KW-0645">Protease</keyword>
<evidence type="ECO:0000256" key="12">
    <source>
        <dbReference type="ARBA" id="ARBA00038868"/>
    </source>
</evidence>
<dbReference type="SUPFAM" id="SSF50494">
    <property type="entry name" value="Trypsin-like serine proteases"/>
    <property type="match status" value="1"/>
</dbReference>
<dbReference type="PRINTS" id="PR00722">
    <property type="entry name" value="CHYMOTRYPSIN"/>
</dbReference>
<dbReference type="Proteomes" id="UP000069940">
    <property type="component" value="Unassembled WGS sequence"/>
</dbReference>
<dbReference type="SMART" id="SM00020">
    <property type="entry name" value="Tryp_SPc"/>
    <property type="match status" value="1"/>
</dbReference>